<name>A0A814KK38_9BILA</name>
<proteinExistence type="predicted"/>
<accession>A0A814KK38</accession>
<dbReference type="AlphaFoldDB" id="A0A814KK38"/>
<evidence type="ECO:0000256" key="2">
    <source>
        <dbReference type="SAM" id="MobiDB-lite"/>
    </source>
</evidence>
<feature type="region of interest" description="Disordered" evidence="2">
    <location>
        <begin position="149"/>
        <end position="175"/>
    </location>
</feature>
<feature type="coiled-coil region" evidence="1">
    <location>
        <begin position="474"/>
        <end position="533"/>
    </location>
</feature>
<reference evidence="3" key="1">
    <citation type="submission" date="2021-02" db="EMBL/GenBank/DDBJ databases">
        <authorList>
            <person name="Nowell W R."/>
        </authorList>
    </citation>
    <scope>NUCLEOTIDE SEQUENCE</scope>
    <source>
        <strain evidence="3">Ploen Becks lab</strain>
    </source>
</reference>
<dbReference type="OrthoDB" id="10551862at2759"/>
<sequence>MKLENNTLFSKSTHQTTPIRNSPKLKKGSESNNSDETINIDPYLLSIKLKKAIPSIDKDISDLNETICHLIYSNKSLAKEHARRHGKKLSSKPPIVVTGLEKEKVNFSDEDKNLDNSSYENNLKSPSTNKVFEMSRLSREAKFHLEKKRSELAEKSVTRMSRDRSKSRKHRAQSTGMVPNLLEPNLNIHFHQNKISDLAYKRGISVHSRTRGTSNLRAASKANLTGSRHKIHIEQPMHDMMPDFPIPLPDESSEFLVLPPKHFYQCPPIEQINYEVPKVKHSHHKHNYSSNHQQQYYQPPPPPPQNDHQQYYPQQPMSQQIPQQMTQQIQSQPIPPQVPHQIHQQVPQQQYQIEFSPQQAHQFLNSTPAQQAEMINQIQQQVLASHQLPSQTEVVTQIQQPQQNVGAITPSQQLEMTLQKLQSLYINNNQPNKMDILSQFQQQNPQQQDLSTQQQIQQYLALKSQGQQQADLINAQQQQQQQQIQNILNFQQQQQQNIALFNQTQPKQFYNQMQQEIQLAQQQQQQHQQQQQQQQQGQYFVQPQQNYVDAQTAALKSSKMNMNFLGMGYDQQNQVAYH</sequence>
<feature type="compositionally biased region" description="Low complexity" evidence="2">
    <location>
        <begin position="306"/>
        <end position="332"/>
    </location>
</feature>
<dbReference type="Proteomes" id="UP000663879">
    <property type="component" value="Unassembled WGS sequence"/>
</dbReference>
<evidence type="ECO:0000256" key="1">
    <source>
        <dbReference type="SAM" id="Coils"/>
    </source>
</evidence>
<keyword evidence="1" id="KW-0175">Coiled coil</keyword>
<feature type="compositionally biased region" description="Low complexity" evidence="2">
    <location>
        <begin position="339"/>
        <end position="348"/>
    </location>
</feature>
<dbReference type="EMBL" id="CAJNOC010005420">
    <property type="protein sequence ID" value="CAF1051896.1"/>
    <property type="molecule type" value="Genomic_DNA"/>
</dbReference>
<feature type="compositionally biased region" description="Low complexity" evidence="2">
    <location>
        <begin position="288"/>
        <end position="297"/>
    </location>
</feature>
<feature type="region of interest" description="Disordered" evidence="2">
    <location>
        <begin position="279"/>
        <end position="348"/>
    </location>
</feature>
<organism evidence="3 4">
    <name type="scientific">Brachionus calyciflorus</name>
    <dbReference type="NCBI Taxonomy" id="104777"/>
    <lineage>
        <taxon>Eukaryota</taxon>
        <taxon>Metazoa</taxon>
        <taxon>Spiralia</taxon>
        <taxon>Gnathifera</taxon>
        <taxon>Rotifera</taxon>
        <taxon>Eurotatoria</taxon>
        <taxon>Monogononta</taxon>
        <taxon>Pseudotrocha</taxon>
        <taxon>Ploima</taxon>
        <taxon>Brachionidae</taxon>
        <taxon>Brachionus</taxon>
    </lineage>
</organism>
<comment type="caution">
    <text evidence="3">The sequence shown here is derived from an EMBL/GenBank/DDBJ whole genome shotgun (WGS) entry which is preliminary data.</text>
</comment>
<keyword evidence="4" id="KW-1185">Reference proteome</keyword>
<feature type="compositionally biased region" description="Polar residues" evidence="2">
    <location>
        <begin position="1"/>
        <end position="20"/>
    </location>
</feature>
<feature type="compositionally biased region" description="Basic and acidic residues" evidence="2">
    <location>
        <begin position="149"/>
        <end position="164"/>
    </location>
</feature>
<gene>
    <name evidence="3" type="ORF">OXX778_LOCUS18867</name>
</gene>
<evidence type="ECO:0000313" key="3">
    <source>
        <dbReference type="EMBL" id="CAF1051896.1"/>
    </source>
</evidence>
<protein>
    <submittedName>
        <fullName evidence="3">Uncharacterized protein</fullName>
    </submittedName>
</protein>
<feature type="region of interest" description="Disordered" evidence="2">
    <location>
        <begin position="1"/>
        <end position="33"/>
    </location>
</feature>
<evidence type="ECO:0000313" key="4">
    <source>
        <dbReference type="Proteomes" id="UP000663879"/>
    </source>
</evidence>